<dbReference type="Proteomes" id="UP001469553">
    <property type="component" value="Unassembled WGS sequence"/>
</dbReference>
<proteinExistence type="predicted"/>
<reference evidence="1 2" key="1">
    <citation type="submission" date="2021-06" db="EMBL/GenBank/DDBJ databases">
        <authorList>
            <person name="Palmer J.M."/>
        </authorList>
    </citation>
    <scope>NUCLEOTIDE SEQUENCE [LARGE SCALE GENOMIC DNA]</scope>
    <source>
        <strain evidence="1 2">AS_MEX2019</strain>
        <tissue evidence="1">Muscle</tissue>
    </source>
</reference>
<organism evidence="1 2">
    <name type="scientific">Ameca splendens</name>
    <dbReference type="NCBI Taxonomy" id="208324"/>
    <lineage>
        <taxon>Eukaryota</taxon>
        <taxon>Metazoa</taxon>
        <taxon>Chordata</taxon>
        <taxon>Craniata</taxon>
        <taxon>Vertebrata</taxon>
        <taxon>Euteleostomi</taxon>
        <taxon>Actinopterygii</taxon>
        <taxon>Neopterygii</taxon>
        <taxon>Teleostei</taxon>
        <taxon>Neoteleostei</taxon>
        <taxon>Acanthomorphata</taxon>
        <taxon>Ovalentaria</taxon>
        <taxon>Atherinomorphae</taxon>
        <taxon>Cyprinodontiformes</taxon>
        <taxon>Goodeidae</taxon>
        <taxon>Ameca</taxon>
    </lineage>
</organism>
<sequence length="64" mass="7215">QRDISTLVSPASLAAESRVEEIGLMERRALIQTVASWELCCYSLLGCARSRLMQFILKVPEKFV</sequence>
<gene>
    <name evidence="1" type="ORF">AMECASPLE_024472</name>
</gene>
<protein>
    <submittedName>
        <fullName evidence="1">Uncharacterized protein</fullName>
    </submittedName>
</protein>
<accession>A0ABV0ZPT9</accession>
<keyword evidence="2" id="KW-1185">Reference proteome</keyword>
<comment type="caution">
    <text evidence="1">The sequence shown here is derived from an EMBL/GenBank/DDBJ whole genome shotgun (WGS) entry which is preliminary data.</text>
</comment>
<evidence type="ECO:0000313" key="1">
    <source>
        <dbReference type="EMBL" id="MEQ2308066.1"/>
    </source>
</evidence>
<dbReference type="EMBL" id="JAHRIP010068171">
    <property type="protein sequence ID" value="MEQ2308066.1"/>
    <property type="molecule type" value="Genomic_DNA"/>
</dbReference>
<name>A0ABV0ZPT9_9TELE</name>
<evidence type="ECO:0000313" key="2">
    <source>
        <dbReference type="Proteomes" id="UP001469553"/>
    </source>
</evidence>
<feature type="non-terminal residue" evidence="1">
    <location>
        <position position="1"/>
    </location>
</feature>